<dbReference type="EMBL" id="CM007647">
    <property type="protein sequence ID" value="ONM03150.1"/>
    <property type="molecule type" value="Genomic_DNA"/>
</dbReference>
<accession>A0A1D6KJP3</accession>
<proteinExistence type="predicted"/>
<accession>A0A317YI61</accession>
<organism evidence="1">
    <name type="scientific">Zea mays</name>
    <name type="common">Maize</name>
    <dbReference type="NCBI Taxonomy" id="4577"/>
    <lineage>
        <taxon>Eukaryota</taxon>
        <taxon>Viridiplantae</taxon>
        <taxon>Streptophyta</taxon>
        <taxon>Embryophyta</taxon>
        <taxon>Tracheophyta</taxon>
        <taxon>Spermatophyta</taxon>
        <taxon>Magnoliopsida</taxon>
        <taxon>Liliopsida</taxon>
        <taxon>Poales</taxon>
        <taxon>Poaceae</taxon>
        <taxon>PACMAD clade</taxon>
        <taxon>Panicoideae</taxon>
        <taxon>Andropogonodae</taxon>
        <taxon>Andropogoneae</taxon>
        <taxon>Tripsacinae</taxon>
        <taxon>Zea</taxon>
    </lineage>
</organism>
<dbReference type="PaxDb" id="4577-GRMZM2G008789_P01"/>
<evidence type="ECO:0000313" key="1">
    <source>
        <dbReference type="EMBL" id="ONM03150.1"/>
    </source>
</evidence>
<reference evidence="1" key="1">
    <citation type="submission" date="2015-12" db="EMBL/GenBank/DDBJ databases">
        <title>Update maize B73 reference genome by single molecule sequencing technologies.</title>
        <authorList>
            <consortium name="Maize Genome Sequencing Project"/>
            <person name="Ware D."/>
        </authorList>
    </citation>
    <scope>NUCLEOTIDE SEQUENCE [LARGE SCALE GENOMIC DNA]</scope>
    <source>
        <tissue evidence="1">Seedling</tissue>
    </source>
</reference>
<gene>
    <name evidence="1" type="ORF">ZEAMMB73_Zm00001d031568</name>
</gene>
<name>A0A1D6KJP3_MAIZE</name>
<dbReference type="InParanoid" id="A0A1D6KJP3"/>
<sequence>MQLARPRPCRAPPLLHVSWSGSRSARDAAVPWCSLLDPASSSLSLAVRVLPGSCAYRRRPQSLARKVFPSRRLLPLAVKRDELVPSSSQRLSPACRASSRLWSRPLNSPTPCCQSDYRRYCVPRCALVGGAVCCAPASALVASANSGRRGICSVLAPCASALLPGPAWPPACSTVLSISSSYVSASCTITSSTMPSPALTRRAPSRCDSRTIYSSKWNTNELLATQFLCVVVRAGKIHGSALFH</sequence>
<protein>
    <submittedName>
        <fullName evidence="1">Uncharacterized protein</fullName>
    </submittedName>
</protein>
<dbReference type="AlphaFoldDB" id="A0A1D6KJP3"/>